<keyword evidence="1" id="KW-0479">Metal-binding</keyword>
<dbReference type="GO" id="GO:0016020">
    <property type="term" value="C:membrane"/>
    <property type="evidence" value="ECO:0007669"/>
    <property type="project" value="GOC"/>
</dbReference>
<evidence type="ECO:0000313" key="5">
    <source>
        <dbReference type="Proteomes" id="UP000223596"/>
    </source>
</evidence>
<dbReference type="GO" id="GO:0008758">
    <property type="term" value="F:UDP-2,3-diacylglucosamine hydrolase activity"/>
    <property type="evidence" value="ECO:0007669"/>
    <property type="project" value="TreeGrafter"/>
</dbReference>
<reference evidence="4 5" key="1">
    <citation type="submission" date="2017-09" db="EMBL/GenBank/DDBJ databases">
        <title>Evaluation of Pacific Biosciences Sequencing Technology to Finishing C. thermocellum Genome Sequences.</title>
        <authorList>
            <person name="Brown S."/>
        </authorList>
    </citation>
    <scope>NUCLEOTIDE SEQUENCE [LARGE SCALE GENOMIC DNA]</scope>
    <source>
        <strain evidence="4 5">AD2</strain>
    </source>
</reference>
<feature type="domain" description="Calcineurin-like phosphoesterase" evidence="3">
    <location>
        <begin position="49"/>
        <end position="210"/>
    </location>
</feature>
<dbReference type="CDD" id="cd07385">
    <property type="entry name" value="MPP_YkuE_C"/>
    <property type="match status" value="1"/>
</dbReference>
<dbReference type="EMBL" id="PDBW01000001">
    <property type="protein sequence ID" value="PFH04125.1"/>
    <property type="molecule type" value="Genomic_DNA"/>
</dbReference>
<dbReference type="InterPro" id="IPR051158">
    <property type="entry name" value="Metallophosphoesterase_sf"/>
</dbReference>
<evidence type="ECO:0000256" key="1">
    <source>
        <dbReference type="ARBA" id="ARBA00022723"/>
    </source>
</evidence>
<dbReference type="PROSITE" id="PS51257">
    <property type="entry name" value="PROKAR_LIPOPROTEIN"/>
    <property type="match status" value="1"/>
</dbReference>
<dbReference type="Gene3D" id="3.60.21.10">
    <property type="match status" value="1"/>
</dbReference>
<dbReference type="GO" id="GO:0009245">
    <property type="term" value="P:lipid A biosynthetic process"/>
    <property type="evidence" value="ECO:0007669"/>
    <property type="project" value="TreeGrafter"/>
</dbReference>
<dbReference type="PANTHER" id="PTHR31302">
    <property type="entry name" value="TRANSMEMBRANE PROTEIN WITH METALLOPHOSPHOESTERASE DOMAIN-RELATED"/>
    <property type="match status" value="1"/>
</dbReference>
<evidence type="ECO:0000256" key="2">
    <source>
        <dbReference type="ARBA" id="ARBA00022801"/>
    </source>
</evidence>
<name>A0AB36TM12_ACETH</name>
<accession>A0AB36TM12</accession>
<dbReference type="AlphaFoldDB" id="A0AB36TM12"/>
<dbReference type="GeneID" id="35803322"/>
<dbReference type="InterPro" id="IPR004843">
    <property type="entry name" value="Calcineurin-like_PHP"/>
</dbReference>
<organism evidence="4 5">
    <name type="scientific">Acetivibrio thermocellus AD2</name>
    <dbReference type="NCBI Taxonomy" id="1138384"/>
    <lineage>
        <taxon>Bacteria</taxon>
        <taxon>Bacillati</taxon>
        <taxon>Bacillota</taxon>
        <taxon>Clostridia</taxon>
        <taxon>Eubacteriales</taxon>
        <taxon>Oscillospiraceae</taxon>
        <taxon>Acetivibrio</taxon>
    </lineage>
</organism>
<sequence length="273" mass="31066">MKRKWNIFLSILTACILILAYMFIEPYWLKITYMEIRDGDIPNSFDGKRIVFVSDIHHGPFFSGKRVRNLVKKINNLNPDIIFVGGDYVEKGGQYIKPCFEELSGLKAPLGKYGVLGNHDYYRNGDLVRQSMREAGITLLDNADLWITYGSGRIKVCGVGYFKRYLKPIESYLKGVSEDDFVVLLSHDPDYAENIRNYKVDIVLSGHTHGGQVTLFGLWAPYIPSIYGQKYRTGMVDTGYTRVYVSTGVGTSGIPVRFFARPEIVVFELVKEK</sequence>
<evidence type="ECO:0000259" key="3">
    <source>
        <dbReference type="Pfam" id="PF00149"/>
    </source>
</evidence>
<comment type="caution">
    <text evidence="4">The sequence shown here is derived from an EMBL/GenBank/DDBJ whole genome shotgun (WGS) entry which is preliminary data.</text>
</comment>
<gene>
    <name evidence="4" type="ORF">M972_112949</name>
</gene>
<dbReference type="RefSeq" id="WP_003515076.1">
    <property type="nucleotide sequence ID" value="NZ_CP013828.1"/>
</dbReference>
<keyword evidence="2" id="KW-0378">Hydrolase</keyword>
<dbReference type="SUPFAM" id="SSF56300">
    <property type="entry name" value="Metallo-dependent phosphatases"/>
    <property type="match status" value="1"/>
</dbReference>
<dbReference type="Pfam" id="PF00149">
    <property type="entry name" value="Metallophos"/>
    <property type="match status" value="1"/>
</dbReference>
<evidence type="ECO:0000313" key="4">
    <source>
        <dbReference type="EMBL" id="PFH04125.1"/>
    </source>
</evidence>
<protein>
    <recommendedName>
        <fullName evidence="3">Calcineurin-like phosphoesterase domain-containing protein</fullName>
    </recommendedName>
</protein>
<dbReference type="PANTHER" id="PTHR31302:SF31">
    <property type="entry name" value="PHOSPHODIESTERASE YAEI"/>
    <property type="match status" value="1"/>
</dbReference>
<proteinExistence type="predicted"/>
<dbReference type="Proteomes" id="UP000223596">
    <property type="component" value="Unassembled WGS sequence"/>
</dbReference>
<dbReference type="InterPro" id="IPR029052">
    <property type="entry name" value="Metallo-depent_PP-like"/>
</dbReference>
<dbReference type="GO" id="GO:0046872">
    <property type="term" value="F:metal ion binding"/>
    <property type="evidence" value="ECO:0007669"/>
    <property type="project" value="UniProtKB-KW"/>
</dbReference>